<reference evidence="1 2" key="1">
    <citation type="submission" date="2023-03" db="EMBL/GenBank/DDBJ databases">
        <title>Draft genome sequence of Streptomyces sp. RB6PN23 isolated from peat swamp forest in Thailand.</title>
        <authorList>
            <person name="Klaysubun C."/>
            <person name="Duangmal K."/>
        </authorList>
    </citation>
    <scope>NUCLEOTIDE SEQUENCE [LARGE SCALE GENOMIC DNA]</scope>
    <source>
        <strain evidence="1 2">RB6PN23</strain>
    </source>
</reference>
<dbReference type="Proteomes" id="UP001216579">
    <property type="component" value="Unassembled WGS sequence"/>
</dbReference>
<accession>A0ABT5ZWZ2</accession>
<sequence length="59" mass="6821">MTDPEMLERITARRAELDGFEEQLVKQLFAARAERDELAVAERVWQRMSEQLADEQAAA</sequence>
<evidence type="ECO:0000313" key="1">
    <source>
        <dbReference type="EMBL" id="MDF3294345.1"/>
    </source>
</evidence>
<evidence type="ECO:0000313" key="2">
    <source>
        <dbReference type="Proteomes" id="UP001216579"/>
    </source>
</evidence>
<keyword evidence="2" id="KW-1185">Reference proteome</keyword>
<organism evidence="1 2">
    <name type="scientific">Streptomyces silvisoli</name>
    <dbReference type="NCBI Taxonomy" id="3034235"/>
    <lineage>
        <taxon>Bacteria</taxon>
        <taxon>Bacillati</taxon>
        <taxon>Actinomycetota</taxon>
        <taxon>Actinomycetes</taxon>
        <taxon>Kitasatosporales</taxon>
        <taxon>Streptomycetaceae</taxon>
        <taxon>Streptomyces</taxon>
    </lineage>
</organism>
<name>A0ABT5ZWZ2_9ACTN</name>
<comment type="caution">
    <text evidence="1">The sequence shown here is derived from an EMBL/GenBank/DDBJ whole genome shotgun (WGS) entry which is preliminary data.</text>
</comment>
<protein>
    <submittedName>
        <fullName evidence="1">Uncharacterized protein</fullName>
    </submittedName>
</protein>
<proteinExistence type="predicted"/>
<dbReference type="RefSeq" id="WP_276097142.1">
    <property type="nucleotide sequence ID" value="NZ_JARJBC010000045.1"/>
</dbReference>
<gene>
    <name evidence="1" type="ORF">P3G67_35150</name>
</gene>
<dbReference type="EMBL" id="JARJBC010000045">
    <property type="protein sequence ID" value="MDF3294345.1"/>
    <property type="molecule type" value="Genomic_DNA"/>
</dbReference>